<dbReference type="InterPro" id="IPR050709">
    <property type="entry name" value="Biotin_Carboxyl_Carrier/Decarb"/>
</dbReference>
<keyword evidence="10" id="KW-1185">Reference proteome</keyword>
<dbReference type="PANTHER" id="PTHR45266:SF3">
    <property type="entry name" value="OXALOACETATE DECARBOXYLASE ALPHA CHAIN"/>
    <property type="match status" value="1"/>
</dbReference>
<evidence type="ECO:0000256" key="2">
    <source>
        <dbReference type="ARBA" id="ARBA00017562"/>
    </source>
</evidence>
<name>A0ABS6EQQ9_9FIRM</name>
<comment type="pathway">
    <text evidence="1">Lipid metabolism; fatty acid biosynthesis.</text>
</comment>
<evidence type="ECO:0000256" key="5">
    <source>
        <dbReference type="ARBA" id="ARBA00023098"/>
    </source>
</evidence>
<dbReference type="InterPro" id="IPR001249">
    <property type="entry name" value="AcCoA_biotinCC"/>
</dbReference>
<dbReference type="Pfam" id="PF00364">
    <property type="entry name" value="Biotin_lipoyl"/>
    <property type="match status" value="1"/>
</dbReference>
<keyword evidence="5" id="KW-0443">Lipid metabolism</keyword>
<dbReference type="Proteomes" id="UP000783588">
    <property type="component" value="Unassembled WGS sequence"/>
</dbReference>
<keyword evidence="3" id="KW-0444">Lipid biosynthesis</keyword>
<evidence type="ECO:0000313" key="10">
    <source>
        <dbReference type="Proteomes" id="UP000783588"/>
    </source>
</evidence>
<evidence type="ECO:0000256" key="3">
    <source>
        <dbReference type="ARBA" id="ARBA00022516"/>
    </source>
</evidence>
<dbReference type="CDD" id="cd06850">
    <property type="entry name" value="biotinyl_domain"/>
    <property type="match status" value="1"/>
</dbReference>
<organism evidence="9 10">
    <name type="scientific">Butyricicoccus intestinisimiae</name>
    <dbReference type="NCBI Taxonomy" id="2841509"/>
    <lineage>
        <taxon>Bacteria</taxon>
        <taxon>Bacillati</taxon>
        <taxon>Bacillota</taxon>
        <taxon>Clostridia</taxon>
        <taxon>Eubacteriales</taxon>
        <taxon>Butyricicoccaceae</taxon>
        <taxon>Butyricicoccus</taxon>
    </lineage>
</organism>
<sequence length="149" mass="15660">MDRALQEFTFELMRHAAEQGLSKVTVTEGNFSITVENTPVEAAAVAPTAAAPAAAPAAVQESAAQPEEESYSGTVVSAPLVGTFYAANAPEEPPIVSVGDTVTKGQTLCIIEAMKTMNTIESPCDGKVQKILVTNGELVEYHQPLIVIE</sequence>
<keyword evidence="4" id="KW-0276">Fatty acid metabolism</keyword>
<feature type="domain" description="Lipoyl-binding" evidence="8">
    <location>
        <begin position="73"/>
        <end position="149"/>
    </location>
</feature>
<dbReference type="InterPro" id="IPR000089">
    <property type="entry name" value="Biotin_lipoyl"/>
</dbReference>
<dbReference type="NCBIfam" id="TIGR00531">
    <property type="entry name" value="BCCP"/>
    <property type="match status" value="1"/>
</dbReference>
<proteinExistence type="predicted"/>
<dbReference type="PROSITE" id="PS00188">
    <property type="entry name" value="BIOTIN"/>
    <property type="match status" value="1"/>
</dbReference>
<keyword evidence="6" id="KW-0275">Fatty acid biosynthesis</keyword>
<dbReference type="PANTHER" id="PTHR45266">
    <property type="entry name" value="OXALOACETATE DECARBOXYLASE ALPHA CHAIN"/>
    <property type="match status" value="1"/>
</dbReference>
<dbReference type="RefSeq" id="WP_216469055.1">
    <property type="nucleotide sequence ID" value="NZ_JAHLQI010000001.1"/>
</dbReference>
<protein>
    <recommendedName>
        <fullName evidence="2">Biotin carboxyl carrier protein of acetyl-CoA carboxylase</fullName>
    </recommendedName>
</protein>
<dbReference type="GO" id="GO:0003989">
    <property type="term" value="F:acetyl-CoA carboxylase activity"/>
    <property type="evidence" value="ECO:0007669"/>
    <property type="project" value="UniProtKB-EC"/>
</dbReference>
<evidence type="ECO:0000256" key="7">
    <source>
        <dbReference type="ARBA" id="ARBA00023267"/>
    </source>
</evidence>
<comment type="caution">
    <text evidence="9">The sequence shown here is derived from an EMBL/GenBank/DDBJ whole genome shotgun (WGS) entry which is preliminary data.</text>
</comment>
<dbReference type="PROSITE" id="PS50968">
    <property type="entry name" value="BIOTINYL_LIPOYL"/>
    <property type="match status" value="1"/>
</dbReference>
<gene>
    <name evidence="9" type="primary">accB</name>
    <name evidence="9" type="ORF">KQI75_02260</name>
</gene>
<evidence type="ECO:0000256" key="1">
    <source>
        <dbReference type="ARBA" id="ARBA00005194"/>
    </source>
</evidence>
<evidence type="ECO:0000259" key="8">
    <source>
        <dbReference type="PROSITE" id="PS50968"/>
    </source>
</evidence>
<evidence type="ECO:0000313" key="9">
    <source>
        <dbReference type="EMBL" id="MBU5489461.1"/>
    </source>
</evidence>
<evidence type="ECO:0000256" key="6">
    <source>
        <dbReference type="ARBA" id="ARBA00023160"/>
    </source>
</evidence>
<evidence type="ECO:0000256" key="4">
    <source>
        <dbReference type="ARBA" id="ARBA00022832"/>
    </source>
</evidence>
<dbReference type="InterPro" id="IPR001882">
    <property type="entry name" value="Biotin_BS"/>
</dbReference>
<reference evidence="9 10" key="1">
    <citation type="submission" date="2021-06" db="EMBL/GenBank/DDBJ databases">
        <authorList>
            <person name="Sun Q."/>
            <person name="Li D."/>
        </authorList>
    </citation>
    <scope>NUCLEOTIDE SEQUENCE [LARGE SCALE GENOMIC DNA]</scope>
    <source>
        <strain evidence="9 10">MSJd-7</strain>
    </source>
</reference>
<keyword evidence="7" id="KW-0092">Biotin</keyword>
<keyword evidence="9" id="KW-0436">Ligase</keyword>
<accession>A0ABS6EQQ9</accession>
<dbReference type="EMBL" id="JAHLQI010000001">
    <property type="protein sequence ID" value="MBU5489461.1"/>
    <property type="molecule type" value="Genomic_DNA"/>
</dbReference>